<gene>
    <name evidence="6" type="ORF">DVH24_017680</name>
</gene>
<evidence type="ECO:0000256" key="3">
    <source>
        <dbReference type="ARBA" id="ARBA00023274"/>
    </source>
</evidence>
<dbReference type="PANTHER" id="PTHR10744:SF9">
    <property type="entry name" value="40S RIBOSOMAL PROTEIN S11-RELATED"/>
    <property type="match status" value="1"/>
</dbReference>
<organism evidence="6 7">
    <name type="scientific">Malus domestica</name>
    <name type="common">Apple</name>
    <name type="synonym">Pyrus malus</name>
    <dbReference type="NCBI Taxonomy" id="3750"/>
    <lineage>
        <taxon>Eukaryota</taxon>
        <taxon>Viridiplantae</taxon>
        <taxon>Streptophyta</taxon>
        <taxon>Embryophyta</taxon>
        <taxon>Tracheophyta</taxon>
        <taxon>Spermatophyta</taxon>
        <taxon>Magnoliopsida</taxon>
        <taxon>eudicotyledons</taxon>
        <taxon>Gunneridae</taxon>
        <taxon>Pentapetalae</taxon>
        <taxon>rosids</taxon>
        <taxon>fabids</taxon>
        <taxon>Rosales</taxon>
        <taxon>Rosaceae</taxon>
        <taxon>Amygdaloideae</taxon>
        <taxon>Maleae</taxon>
        <taxon>Malus</taxon>
    </lineage>
</organism>
<dbReference type="PANTHER" id="PTHR10744">
    <property type="entry name" value="40S RIBOSOMAL PROTEIN S11 FAMILY MEMBER"/>
    <property type="match status" value="1"/>
</dbReference>
<dbReference type="GO" id="GO:0022627">
    <property type="term" value="C:cytosolic small ribosomal subunit"/>
    <property type="evidence" value="ECO:0007669"/>
    <property type="project" value="TreeGrafter"/>
</dbReference>
<dbReference type="SUPFAM" id="SSF54236">
    <property type="entry name" value="Ubiquitin-like"/>
    <property type="match status" value="2"/>
</dbReference>
<reference evidence="6 7" key="1">
    <citation type="submission" date="2018-10" db="EMBL/GenBank/DDBJ databases">
        <title>A high-quality apple genome assembly.</title>
        <authorList>
            <person name="Hu J."/>
        </authorList>
    </citation>
    <scope>NUCLEOTIDE SEQUENCE [LARGE SCALE GENOMIC DNA]</scope>
    <source>
        <strain evidence="7">cv. HFTH1</strain>
        <tissue evidence="6">Young leaf</tissue>
    </source>
</reference>
<feature type="region of interest" description="Disordered" evidence="4">
    <location>
        <begin position="50"/>
        <end position="89"/>
    </location>
</feature>
<dbReference type="EMBL" id="RDQH01000328">
    <property type="protein sequence ID" value="RXI05638.1"/>
    <property type="molecule type" value="Genomic_DNA"/>
</dbReference>
<evidence type="ECO:0000256" key="2">
    <source>
        <dbReference type="ARBA" id="ARBA00022980"/>
    </source>
</evidence>
<evidence type="ECO:0000313" key="7">
    <source>
        <dbReference type="Proteomes" id="UP000290289"/>
    </source>
</evidence>
<sequence>MKDIMMWEHHYEETNDYPEMREMEGELVHQKNRKEKIEVQQPLFEEKKKVLISLPSGQRNPATSSGGEDPTNQATSRVPGGSAFARDPAVRIVPMRTMDATVPASLSRQPSDSSGISRGLYYPLLGRFQHVASRNISSEQGTPASRDRHPANLHTDQQFSESAVEQQNAADSTRDGNILVGSAKRGQFDQLPTSDDHLSHEVSVSIFYQLAEPQTAKTLRDSSGFARTTVQNAKFEVEKFDGTNNFGMWQCEVKDVLAHKIYFAGILDAFFLGLIGTYIDKKCSFTGNVSIRGRILAGTCQSAKMNKTIIVRRNYLHYIKKYQRYDVHDHFFSLSIVRIDKYHPLCSSEIFFFHATYLRYEKRHSNIPAHASPCFRVKEGDHVTIGQCRLDKVEGLRQMLPSLFPANEIPNFYLFAHNKSVMDDSQSYSWNGVRLEGEAVQVLTQEQSPAMPYSINANLNVWVAQRGCDSKIPVQVHPGATVEVLKSIVSEHHLDFNVPARIFWNLFHEQKSTGLLFQLSNVNRSLSSYNIREEDILHVVPSSAELTTMKVEFAGTNQIIEVPVQVTDDVRMLRNLLIQKVQHEPLPQGYSLMYNGHLMHEEKPFYWHRIVGDGPHQNIKLLPLLDQSAGSNTVICNLPYLTEFNVSKNFFSGPFPKGLANCHYLEILDLCTNRFHGEMLTTFCKMTNLRLCVW</sequence>
<dbReference type="Gene3D" id="2.40.50.1000">
    <property type="match status" value="1"/>
</dbReference>
<dbReference type="GO" id="GO:0003735">
    <property type="term" value="F:structural constituent of ribosome"/>
    <property type="evidence" value="ECO:0007669"/>
    <property type="project" value="InterPro"/>
</dbReference>
<feature type="region of interest" description="Disordered" evidence="4">
    <location>
        <begin position="157"/>
        <end position="176"/>
    </location>
</feature>
<dbReference type="InterPro" id="IPR000266">
    <property type="entry name" value="Ribosomal_uS17"/>
</dbReference>
<comment type="caution">
    <text evidence="6">The sequence shown here is derived from an EMBL/GenBank/DDBJ whole genome shotgun (WGS) entry which is preliminary data.</text>
</comment>
<comment type="similarity">
    <text evidence="1">Belongs to the universal ribosomal protein uS17 family.</text>
</comment>
<dbReference type="STRING" id="3750.A0A498KDK7"/>
<dbReference type="InterPro" id="IPR032440">
    <property type="entry name" value="Ribosomal_uS17_N"/>
</dbReference>
<keyword evidence="7" id="KW-1185">Reference proteome</keyword>
<evidence type="ECO:0000313" key="6">
    <source>
        <dbReference type="EMBL" id="RXI05638.1"/>
    </source>
</evidence>
<dbReference type="SUPFAM" id="SSF50249">
    <property type="entry name" value="Nucleic acid-binding proteins"/>
    <property type="match status" value="2"/>
</dbReference>
<evidence type="ECO:0000256" key="1">
    <source>
        <dbReference type="ARBA" id="ARBA00010254"/>
    </source>
</evidence>
<name>A0A498KDK7_MALDO</name>
<keyword evidence="3" id="KW-0687">Ribonucleoprotein</keyword>
<dbReference type="CDD" id="cd00364">
    <property type="entry name" value="Ribosomal_uS17"/>
    <property type="match status" value="1"/>
</dbReference>
<dbReference type="GO" id="GO:0006412">
    <property type="term" value="P:translation"/>
    <property type="evidence" value="ECO:0007669"/>
    <property type="project" value="InterPro"/>
</dbReference>
<accession>A0A498KDK7</accession>
<dbReference type="CDD" id="cd17039">
    <property type="entry name" value="Ubl_ubiquitin_like"/>
    <property type="match status" value="1"/>
</dbReference>
<dbReference type="InterPro" id="IPR029071">
    <property type="entry name" value="Ubiquitin-like_domsf"/>
</dbReference>
<dbReference type="AlphaFoldDB" id="A0A498KDK7"/>
<keyword evidence="2" id="KW-0689">Ribosomal protein</keyword>
<dbReference type="Pfam" id="PF00366">
    <property type="entry name" value="Ribosomal_S17"/>
    <property type="match status" value="2"/>
</dbReference>
<feature type="compositionally biased region" description="Polar residues" evidence="4">
    <location>
        <begin position="55"/>
        <end position="76"/>
    </location>
</feature>
<feature type="compositionally biased region" description="Polar residues" evidence="4">
    <location>
        <begin position="157"/>
        <end position="171"/>
    </location>
</feature>
<dbReference type="Gene3D" id="3.80.10.10">
    <property type="entry name" value="Ribonuclease Inhibitor"/>
    <property type="match status" value="1"/>
</dbReference>
<protein>
    <recommendedName>
        <fullName evidence="5">Small ribosomal subunit protein uS17 N-terminal domain-containing protein</fullName>
    </recommendedName>
</protein>
<dbReference type="Pfam" id="PF16205">
    <property type="entry name" value="Ribosomal_S17_N"/>
    <property type="match status" value="1"/>
</dbReference>
<dbReference type="SUPFAM" id="SSF52058">
    <property type="entry name" value="L domain-like"/>
    <property type="match status" value="1"/>
</dbReference>
<dbReference type="Gene3D" id="3.10.20.90">
    <property type="entry name" value="Phosphatidylinositol 3-kinase Catalytic Subunit, Chain A, domain 1"/>
    <property type="match status" value="1"/>
</dbReference>
<proteinExistence type="inferred from homology"/>
<dbReference type="InterPro" id="IPR032675">
    <property type="entry name" value="LRR_dom_sf"/>
</dbReference>
<feature type="domain" description="Small ribosomal subunit protein uS17 N-terminal" evidence="5">
    <location>
        <begin position="276"/>
        <end position="296"/>
    </location>
</feature>
<dbReference type="InterPro" id="IPR012340">
    <property type="entry name" value="NA-bd_OB-fold"/>
</dbReference>
<dbReference type="Gene3D" id="2.40.50.140">
    <property type="entry name" value="Nucleic acid-binding proteins"/>
    <property type="match status" value="1"/>
</dbReference>
<dbReference type="Proteomes" id="UP000290289">
    <property type="component" value="Chromosome 2"/>
</dbReference>
<evidence type="ECO:0000259" key="5">
    <source>
        <dbReference type="Pfam" id="PF16205"/>
    </source>
</evidence>
<evidence type="ECO:0000256" key="4">
    <source>
        <dbReference type="SAM" id="MobiDB-lite"/>
    </source>
</evidence>